<evidence type="ECO:0000256" key="10">
    <source>
        <dbReference type="RuleBase" id="RU000461"/>
    </source>
</evidence>
<dbReference type="PROSITE" id="PS00086">
    <property type="entry name" value="CYTOCHROME_P450"/>
    <property type="match status" value="1"/>
</dbReference>
<dbReference type="PANTHER" id="PTHR24279:SF120">
    <property type="entry name" value="CYTOCHROME P450"/>
    <property type="match status" value="1"/>
</dbReference>
<evidence type="ECO:0000256" key="5">
    <source>
        <dbReference type="ARBA" id="ARBA00022723"/>
    </source>
</evidence>
<proteinExistence type="inferred from homology"/>
<evidence type="ECO:0000256" key="7">
    <source>
        <dbReference type="ARBA" id="ARBA00023004"/>
    </source>
</evidence>
<dbReference type="RefSeq" id="XP_016991821.2">
    <property type="nucleotide sequence ID" value="XM_017136332.2"/>
</dbReference>
<name>A0ABM5I876_DRORH</name>
<keyword evidence="9" id="KW-0472">Membrane</keyword>
<dbReference type="GeneID" id="108053629"/>
<dbReference type="InterPro" id="IPR036396">
    <property type="entry name" value="Cyt_P450_sf"/>
</dbReference>
<comment type="similarity">
    <text evidence="3 10">Belongs to the cytochrome P450 family.</text>
</comment>
<keyword evidence="5 10" id="KW-0479">Metal-binding</keyword>
<dbReference type="Proteomes" id="UP001652680">
    <property type="component" value="Unassembled WGS sequence"/>
</dbReference>
<keyword evidence="6 10" id="KW-0560">Oxidoreductase</keyword>
<comment type="subcellular location">
    <subcellularLocation>
        <location evidence="2">Membrane</location>
    </subcellularLocation>
</comment>
<evidence type="ECO:0000256" key="8">
    <source>
        <dbReference type="ARBA" id="ARBA00023033"/>
    </source>
</evidence>
<dbReference type="Gene3D" id="1.10.630.10">
    <property type="entry name" value="Cytochrome P450"/>
    <property type="match status" value="1"/>
</dbReference>
<reference evidence="11" key="2">
    <citation type="submission" date="2025-05" db="UniProtKB">
        <authorList>
            <consortium name="EnsemblMetazoa"/>
        </authorList>
    </citation>
    <scope>IDENTIFICATION</scope>
</reference>
<evidence type="ECO:0000313" key="12">
    <source>
        <dbReference type="Proteomes" id="UP001652680"/>
    </source>
</evidence>
<accession>A0ABM5I876</accession>
<evidence type="ECO:0008006" key="13">
    <source>
        <dbReference type="Google" id="ProtNLM"/>
    </source>
</evidence>
<dbReference type="EnsemblMetazoa" id="XM_017136332.2">
    <property type="protein sequence ID" value="XP_016991821.2"/>
    <property type="gene ID" value="LOC108053629"/>
</dbReference>
<keyword evidence="4 10" id="KW-0349">Heme</keyword>
<dbReference type="PANTHER" id="PTHR24279">
    <property type="entry name" value="CYTOCHROME P450"/>
    <property type="match status" value="1"/>
</dbReference>
<dbReference type="InterPro" id="IPR017972">
    <property type="entry name" value="Cyt_P450_CS"/>
</dbReference>
<evidence type="ECO:0000256" key="9">
    <source>
        <dbReference type="ARBA" id="ARBA00023136"/>
    </source>
</evidence>
<evidence type="ECO:0000256" key="4">
    <source>
        <dbReference type="ARBA" id="ARBA00022617"/>
    </source>
</evidence>
<dbReference type="SUPFAM" id="SSF48264">
    <property type="entry name" value="Cytochrome P450"/>
    <property type="match status" value="1"/>
</dbReference>
<evidence type="ECO:0000313" key="11">
    <source>
        <dbReference type="EnsemblMetazoa" id="XP_016991821.2"/>
    </source>
</evidence>
<reference evidence="12" key="1">
    <citation type="journal article" date="2021" name="Elife">
        <title>Highly contiguous assemblies of 101 drosophilid genomes.</title>
        <authorList>
            <person name="Kim B.Y."/>
            <person name="Wang J.R."/>
            <person name="Miller D.E."/>
            <person name="Barmina O."/>
            <person name="Delaney E."/>
            <person name="Thompson A."/>
            <person name="Comeault A.A."/>
            <person name="Peede D."/>
            <person name="D'Agostino E.R."/>
            <person name="Pelaez J."/>
            <person name="Aguilar J.M."/>
            <person name="Haji D."/>
            <person name="Matsunaga T."/>
            <person name="Armstrong E.E."/>
            <person name="Zych M."/>
            <person name="Ogawa Y."/>
            <person name="Stamenkovic-Radak M."/>
            <person name="Jelic M."/>
            <person name="Veselinovic M.S."/>
            <person name="Tanaskovic M."/>
            <person name="Eric P."/>
            <person name="Gao J.J."/>
            <person name="Katoh T.K."/>
            <person name="Toda M.J."/>
            <person name="Watabe H."/>
            <person name="Watada M."/>
            <person name="Davis J.S."/>
            <person name="Moyle L.C."/>
            <person name="Manoli G."/>
            <person name="Bertolini E."/>
            <person name="Kostal V."/>
            <person name="Hawley R.S."/>
            <person name="Takahashi A."/>
            <person name="Jones C.D."/>
            <person name="Price D.K."/>
            <person name="Whiteman N."/>
            <person name="Kopp A."/>
            <person name="Matute D.R."/>
            <person name="Petrov D.A."/>
        </authorList>
    </citation>
    <scope>NUCLEOTIDE SEQUENCE [LARGE SCALE GENOMIC DNA]</scope>
</reference>
<protein>
    <recommendedName>
        <fullName evidence="13">Cytochrome P450 12d1 proximal, mitochondrial</fullName>
    </recommendedName>
</protein>
<keyword evidence="7 10" id="KW-0408">Iron</keyword>
<dbReference type="PRINTS" id="PR00463">
    <property type="entry name" value="EP450I"/>
</dbReference>
<organism evidence="11 12">
    <name type="scientific">Drosophila rhopaloa</name>
    <name type="common">Fruit fly</name>
    <dbReference type="NCBI Taxonomy" id="1041015"/>
    <lineage>
        <taxon>Eukaryota</taxon>
        <taxon>Metazoa</taxon>
        <taxon>Ecdysozoa</taxon>
        <taxon>Arthropoda</taxon>
        <taxon>Hexapoda</taxon>
        <taxon>Insecta</taxon>
        <taxon>Pterygota</taxon>
        <taxon>Neoptera</taxon>
        <taxon>Endopterygota</taxon>
        <taxon>Diptera</taxon>
        <taxon>Brachycera</taxon>
        <taxon>Muscomorpha</taxon>
        <taxon>Ephydroidea</taxon>
        <taxon>Drosophilidae</taxon>
        <taxon>Drosophila</taxon>
        <taxon>Sophophora</taxon>
    </lineage>
</organism>
<dbReference type="InterPro" id="IPR001128">
    <property type="entry name" value="Cyt_P450"/>
</dbReference>
<dbReference type="Pfam" id="PF00067">
    <property type="entry name" value="p450"/>
    <property type="match status" value="1"/>
</dbReference>
<dbReference type="InterPro" id="IPR050479">
    <property type="entry name" value="CYP11_CYP27_families"/>
</dbReference>
<evidence type="ECO:0000256" key="3">
    <source>
        <dbReference type="ARBA" id="ARBA00010617"/>
    </source>
</evidence>
<evidence type="ECO:0000256" key="6">
    <source>
        <dbReference type="ARBA" id="ARBA00023002"/>
    </source>
</evidence>
<dbReference type="InterPro" id="IPR002401">
    <property type="entry name" value="Cyt_P450_E_grp-I"/>
</dbReference>
<keyword evidence="8 10" id="KW-0503">Monooxygenase</keyword>
<evidence type="ECO:0000256" key="1">
    <source>
        <dbReference type="ARBA" id="ARBA00001971"/>
    </source>
</evidence>
<dbReference type="CDD" id="cd11054">
    <property type="entry name" value="CYP24A1-like"/>
    <property type="match status" value="1"/>
</dbReference>
<evidence type="ECO:0000256" key="2">
    <source>
        <dbReference type="ARBA" id="ARBA00004370"/>
    </source>
</evidence>
<comment type="cofactor">
    <cofactor evidence="1">
        <name>heme</name>
        <dbReference type="ChEBI" id="CHEBI:30413"/>
    </cofactor>
</comment>
<dbReference type="PRINTS" id="PR00385">
    <property type="entry name" value="P450"/>
</dbReference>
<sequence>MNIFQNAQRVAISNGSISYMRAASSQAQVLANAADTAATNARPYNEIPRPGKWQFIRSFAPGGEFQNASIVDFAHAMRDRYGDIFIMPGLFGRKDMVTTFSPTDIETVFRNEGNWPQREVFASFEYFRTHIRPDVYGENMGLVVSQAEVWGKMRSALNPIFMQPKGLKTYYEPLSNINNEFIERIKEIRDSKTLEVPDNFSEEISRLIFDSLGLVAFDREMGMIRKNRDNPDALALFKFSKELIRYIFELDIKPSMWRYVATPTYKKMMRTLEDSLLASQNLLKDAQDSVEKRRQAGEQVNNNSMLQKMMEVDPKMATVMSLDILFAGVDATSTLLSAVIMCLAKNPEKQGKLREELLKVMPTKDSLLNEESMKDMPYLRAVIKEALRYYPNGLGNLRICPTDVTLSGYNVPKGSNVMLASNILLQDDRYYPQADKFLPERWLRDPQTGKKTPISAFSFLPFGFGPRMCIGKRLVDLEVETSVAKLIRNFQVEFNYDSSRPFKTFFFMEPAIPFRFKFTDIDY</sequence>
<keyword evidence="12" id="KW-1185">Reference proteome</keyword>